<dbReference type="EMBL" id="QUQO01000001">
    <property type="protein sequence ID" value="RFB05462.1"/>
    <property type="molecule type" value="Genomic_DNA"/>
</dbReference>
<organism evidence="1 2">
    <name type="scientific">Parvularcula marina</name>
    <dbReference type="NCBI Taxonomy" id="2292771"/>
    <lineage>
        <taxon>Bacteria</taxon>
        <taxon>Pseudomonadati</taxon>
        <taxon>Pseudomonadota</taxon>
        <taxon>Alphaproteobacteria</taxon>
        <taxon>Parvularculales</taxon>
        <taxon>Parvularculaceae</taxon>
        <taxon>Parvularcula</taxon>
    </lineage>
</organism>
<dbReference type="InParanoid" id="A0A371RJ31"/>
<name>A0A371RJ31_9PROT</name>
<dbReference type="AlphaFoldDB" id="A0A371RJ31"/>
<dbReference type="RefSeq" id="WP_116392095.1">
    <property type="nucleotide sequence ID" value="NZ_CAXQPM010000011.1"/>
</dbReference>
<proteinExistence type="predicted"/>
<gene>
    <name evidence="1" type="ORF">DX908_09445</name>
</gene>
<evidence type="ECO:0000313" key="1">
    <source>
        <dbReference type="EMBL" id="RFB05462.1"/>
    </source>
</evidence>
<comment type="caution">
    <text evidence="1">The sequence shown here is derived from an EMBL/GenBank/DDBJ whole genome shotgun (WGS) entry which is preliminary data.</text>
</comment>
<reference evidence="1 2" key="1">
    <citation type="submission" date="2018-08" db="EMBL/GenBank/DDBJ databases">
        <title>Parvularcula sp. SM1705, isolated from surface water of the South Sea China.</title>
        <authorList>
            <person name="Sun L."/>
        </authorList>
    </citation>
    <scope>NUCLEOTIDE SEQUENCE [LARGE SCALE GENOMIC DNA]</scope>
    <source>
        <strain evidence="1 2">SM1705</strain>
    </source>
</reference>
<keyword evidence="2" id="KW-1185">Reference proteome</keyword>
<evidence type="ECO:0000313" key="2">
    <source>
        <dbReference type="Proteomes" id="UP000264589"/>
    </source>
</evidence>
<dbReference type="Proteomes" id="UP000264589">
    <property type="component" value="Unassembled WGS sequence"/>
</dbReference>
<accession>A0A371RJ31</accession>
<dbReference type="OrthoDB" id="7596780at2"/>
<sequence>MLTSLLIASAALSQPSLETCRVIDVPAERLACYDRLAGREEAAPEALALEAAAPRSTLAAPKSEEELKAEFEAKRELVKSGDAPAIYSDITEIVVDRTDHLTIILDNGQVWRQLSSDRPIRVNSKKPPKTVTITEAAMGSYRLKLDDSRQSIRVRRVK</sequence>
<protein>
    <submittedName>
        <fullName evidence="1">Uncharacterized protein</fullName>
    </submittedName>
</protein>